<dbReference type="EMBL" id="CP013107">
    <property type="protein sequence ID" value="APG92655.1"/>
    <property type="molecule type" value="Genomic_DNA"/>
</dbReference>
<dbReference type="STRING" id="194963.SAMCFNEI73_Ch3400"/>
<accession>A0A1L3LRE5</accession>
<dbReference type="AlphaFoldDB" id="A0A1L3LRE5"/>
<evidence type="ECO:0000313" key="3">
    <source>
        <dbReference type="Proteomes" id="UP000182306"/>
    </source>
</evidence>
<keyword evidence="3" id="KW-1185">Reference proteome</keyword>
<name>A0A1L3LRE5_9HYPH</name>
<sequence length="59" mass="6208">MPIKSHKDIFMSTCDSITILARGKSGRNKKDRMIGAPAASLHGSSGRSVFRAGSNGSTD</sequence>
<reference evidence="2 3" key="1">
    <citation type="submission" date="2015-10" db="EMBL/GenBank/DDBJ databases">
        <title>Genomic differences between typical nodule nitrogen-fixing rhizobial strains and those coming from bean seeds.</title>
        <authorList>
            <person name="Peralta H."/>
            <person name="Aguilar-Vera A."/>
            <person name="Diaz R."/>
            <person name="Mora Y."/>
            <person name="Martinez-Batallar G."/>
            <person name="Salazar E."/>
            <person name="Vargas-Lagunas C."/>
            <person name="Encarnacion S."/>
            <person name="Girard L."/>
            <person name="Mora J."/>
        </authorList>
    </citation>
    <scope>NUCLEOTIDE SEQUENCE [LARGE SCALE GENOMIC DNA]</scope>
    <source>
        <strain evidence="2 3">CFNEI 73</strain>
    </source>
</reference>
<evidence type="ECO:0000313" key="2">
    <source>
        <dbReference type="EMBL" id="APG92655.1"/>
    </source>
</evidence>
<evidence type="ECO:0000256" key="1">
    <source>
        <dbReference type="SAM" id="MobiDB-lite"/>
    </source>
</evidence>
<dbReference type="Proteomes" id="UP000182306">
    <property type="component" value="Chromosome"/>
</dbReference>
<proteinExistence type="predicted"/>
<gene>
    <name evidence="2" type="ORF">SAMCFNEI73_Ch3400</name>
</gene>
<feature type="region of interest" description="Disordered" evidence="1">
    <location>
        <begin position="37"/>
        <end position="59"/>
    </location>
</feature>
<dbReference type="KEGG" id="same:SAMCFNEI73_Ch3400"/>
<organism evidence="2 3">
    <name type="scientific">Sinorhizobium americanum</name>
    <dbReference type="NCBI Taxonomy" id="194963"/>
    <lineage>
        <taxon>Bacteria</taxon>
        <taxon>Pseudomonadati</taxon>
        <taxon>Pseudomonadota</taxon>
        <taxon>Alphaproteobacteria</taxon>
        <taxon>Hyphomicrobiales</taxon>
        <taxon>Rhizobiaceae</taxon>
        <taxon>Sinorhizobium/Ensifer group</taxon>
        <taxon>Sinorhizobium</taxon>
    </lineage>
</organism>
<protein>
    <submittedName>
        <fullName evidence="2">Uncharacterized protein</fullName>
    </submittedName>
</protein>